<keyword evidence="2" id="KW-1185">Reference proteome</keyword>
<accession>A0ACC6SX02</accession>
<proteinExistence type="predicted"/>
<reference evidence="1 2" key="1">
    <citation type="journal article" date="2024" name="Proc. Natl. Acad. Sci. U.S.A.">
        <title>The evolutionary genomics of adaptation to stress in wild rhizobium bacteria.</title>
        <authorList>
            <person name="Kehlet-Delgado H."/>
            <person name="Montoya A.P."/>
            <person name="Jensen K.T."/>
            <person name="Wendlandt C.E."/>
            <person name="Dexheimer C."/>
            <person name="Roberts M."/>
            <person name="Torres Martinez L."/>
            <person name="Friesen M.L."/>
            <person name="Griffitts J.S."/>
            <person name="Porter S.S."/>
        </authorList>
    </citation>
    <scope>NUCLEOTIDE SEQUENCE [LARGE SCALE GENOMIC DNA]</scope>
    <source>
        <strain evidence="1 2">M0468</strain>
    </source>
</reference>
<gene>
    <name evidence="1" type="ORF">NKI81_10015</name>
</gene>
<sequence length="280" mass="29399">MATVEPGIARHYEISALEERILAALADTDVEIAHLSADDLAAVDEFHIGGIAATRELIDQMGLKPGARLLDIGSGIGGPARFAATNAGADVTGIDLTQSYVDIATSLSKRVGMAGKTRFVQGSALDMSFAKASFDAAMILHVGMNLPDKAKLMSEAARVLKPGGVFAVYDVMRLKDGALTYPLPWASDATMSFVATPADYRAAATAWGFSVTAERPRGAFAIEFFATMRARMAAAQAEGKKPPPSVGLVMGEDARTKIANLTAALEGGSLAPVEMLLRLR</sequence>
<dbReference type="EMBL" id="JAMYRI010000004">
    <property type="protein sequence ID" value="MER9284287.1"/>
    <property type="molecule type" value="Genomic_DNA"/>
</dbReference>
<evidence type="ECO:0000313" key="2">
    <source>
        <dbReference type="Proteomes" id="UP001480082"/>
    </source>
</evidence>
<keyword evidence="1" id="KW-0489">Methyltransferase</keyword>
<evidence type="ECO:0000313" key="1">
    <source>
        <dbReference type="EMBL" id="MER9284287.1"/>
    </source>
</evidence>
<dbReference type="Proteomes" id="UP001480082">
    <property type="component" value="Unassembled WGS sequence"/>
</dbReference>
<protein>
    <submittedName>
        <fullName evidence="1">Methyltransferase domain-containing protein</fullName>
    </submittedName>
</protein>
<organism evidence="1 2">
    <name type="scientific">Mesorhizobium australicum</name>
    <dbReference type="NCBI Taxonomy" id="536018"/>
    <lineage>
        <taxon>Bacteria</taxon>
        <taxon>Pseudomonadati</taxon>
        <taxon>Pseudomonadota</taxon>
        <taxon>Alphaproteobacteria</taxon>
        <taxon>Hyphomicrobiales</taxon>
        <taxon>Phyllobacteriaceae</taxon>
        <taxon>Mesorhizobium</taxon>
    </lineage>
</organism>
<name>A0ACC6SX02_9HYPH</name>
<keyword evidence="1" id="KW-0808">Transferase</keyword>
<comment type="caution">
    <text evidence="1">The sequence shown here is derived from an EMBL/GenBank/DDBJ whole genome shotgun (WGS) entry which is preliminary data.</text>
</comment>